<name>A0AAN7K853_9MYRT</name>
<evidence type="ECO:0000313" key="6">
    <source>
        <dbReference type="Proteomes" id="UP001345219"/>
    </source>
</evidence>
<evidence type="ECO:0000259" key="4">
    <source>
        <dbReference type="Pfam" id="PF25553"/>
    </source>
</evidence>
<dbReference type="Proteomes" id="UP001345219">
    <property type="component" value="Chromosome 23"/>
</dbReference>
<comment type="function">
    <text evidence="1">May act as a substrate-specific adapter of an E3 ubiquitin-protein ligase complex (CUL3-RBX1-BTB) which mediates the ubiquitination and subsequent proteasomal degradation of target proteins.</text>
</comment>
<dbReference type="AlphaFoldDB" id="A0AAN7K853"/>
<proteinExistence type="predicted"/>
<organism evidence="5 6">
    <name type="scientific">Trapa incisa</name>
    <dbReference type="NCBI Taxonomy" id="236973"/>
    <lineage>
        <taxon>Eukaryota</taxon>
        <taxon>Viridiplantae</taxon>
        <taxon>Streptophyta</taxon>
        <taxon>Embryophyta</taxon>
        <taxon>Tracheophyta</taxon>
        <taxon>Spermatophyta</taxon>
        <taxon>Magnoliopsida</taxon>
        <taxon>eudicotyledons</taxon>
        <taxon>Gunneridae</taxon>
        <taxon>Pentapetalae</taxon>
        <taxon>rosids</taxon>
        <taxon>malvids</taxon>
        <taxon>Myrtales</taxon>
        <taxon>Lythraceae</taxon>
        <taxon>Trapa</taxon>
    </lineage>
</organism>
<reference evidence="5 6" key="1">
    <citation type="journal article" date="2023" name="Hortic Res">
        <title>Pangenome of water caltrop reveals structural variations and asymmetric subgenome divergence after allopolyploidization.</title>
        <authorList>
            <person name="Zhang X."/>
            <person name="Chen Y."/>
            <person name="Wang L."/>
            <person name="Yuan Y."/>
            <person name="Fang M."/>
            <person name="Shi L."/>
            <person name="Lu R."/>
            <person name="Comes H.P."/>
            <person name="Ma Y."/>
            <person name="Chen Y."/>
            <person name="Huang G."/>
            <person name="Zhou Y."/>
            <person name="Zheng Z."/>
            <person name="Qiu Y."/>
        </authorList>
    </citation>
    <scope>NUCLEOTIDE SEQUENCE [LARGE SCALE GENOMIC DNA]</scope>
    <source>
        <tissue evidence="5">Roots</tissue>
    </source>
</reference>
<evidence type="ECO:0000256" key="1">
    <source>
        <dbReference type="ARBA" id="ARBA00002668"/>
    </source>
</evidence>
<dbReference type="PANTHER" id="PTHR31060">
    <property type="entry name" value="OSJNBA0011J08.25 PROTEIN-RELATED"/>
    <property type="match status" value="1"/>
</dbReference>
<dbReference type="InterPro" id="IPR058039">
    <property type="entry name" value="At3g05675-like_ankyrin"/>
</dbReference>
<protein>
    <recommendedName>
        <fullName evidence="4">At3g05675-like ankyrin-like domain-containing protein</fullName>
    </recommendedName>
</protein>
<dbReference type="EMBL" id="JAXIOK010000009">
    <property type="protein sequence ID" value="KAK4761517.1"/>
    <property type="molecule type" value="Genomic_DNA"/>
</dbReference>
<dbReference type="InterPro" id="IPR038920">
    <property type="entry name" value="At3g05675-like"/>
</dbReference>
<comment type="caution">
    <text evidence="5">The sequence shown here is derived from an EMBL/GenBank/DDBJ whole genome shotgun (WGS) entry which is preliminary data.</text>
</comment>
<dbReference type="PANTHER" id="PTHR31060:SF7">
    <property type="entry name" value="OS06G0129200 PROTEIN"/>
    <property type="match status" value="1"/>
</dbReference>
<evidence type="ECO:0000256" key="3">
    <source>
        <dbReference type="ARBA" id="ARBA00022786"/>
    </source>
</evidence>
<sequence>MLPVSAKKPHNDAEGTKDVFVSAFCLATSVHAPSTPFVPELKTSAQQQIEFMLGEDFDAVLTTGDEEVKSVVRRGLINIRSKFEMTLSLLMFEVGRNPGIEASDKNILQSLNDLDWISDILLKMGLMKDFVLMWYDISGNVLRVVEDVKLKSQMWGLKFKLIELTGKVLDAVGYGVVILSAPTRVKLLKLWFPYIRKMKALLDTKSEEVACFPYKMDEELCESIEGAIISFILALPSKDQADILADWMKNKEESVRFPDLTEAFEVWCFRAKSAKRRLSQGSETSSGSDTAMP</sequence>
<accession>A0AAN7K853</accession>
<comment type="pathway">
    <text evidence="2">Protein modification; protein ubiquitination.</text>
</comment>
<dbReference type="Pfam" id="PF25553">
    <property type="entry name" value="BTB-POZ_ANK-like"/>
    <property type="match status" value="1"/>
</dbReference>
<feature type="domain" description="At3g05675-like ankyrin-like" evidence="4">
    <location>
        <begin position="106"/>
        <end position="270"/>
    </location>
</feature>
<keyword evidence="3" id="KW-0833">Ubl conjugation pathway</keyword>
<keyword evidence="6" id="KW-1185">Reference proteome</keyword>
<gene>
    <name evidence="5" type="ORF">SAY87_029401</name>
</gene>
<evidence type="ECO:0000256" key="2">
    <source>
        <dbReference type="ARBA" id="ARBA00004906"/>
    </source>
</evidence>
<evidence type="ECO:0000313" key="5">
    <source>
        <dbReference type="EMBL" id="KAK4761517.1"/>
    </source>
</evidence>